<gene>
    <name evidence="2" type="ORF">GCM10007971_15360</name>
</gene>
<dbReference type="EMBL" id="BMOS01000008">
    <property type="protein sequence ID" value="GGN55993.1"/>
    <property type="molecule type" value="Genomic_DNA"/>
</dbReference>
<proteinExistence type="predicted"/>
<evidence type="ECO:0000313" key="3">
    <source>
        <dbReference type="Proteomes" id="UP000624041"/>
    </source>
</evidence>
<keyword evidence="1" id="KW-0472">Membrane</keyword>
<accession>A0A917XXE0</accession>
<keyword evidence="3" id="KW-1185">Reference proteome</keyword>
<evidence type="ECO:0000313" key="2">
    <source>
        <dbReference type="EMBL" id="GGN55993.1"/>
    </source>
</evidence>
<reference evidence="2" key="2">
    <citation type="submission" date="2020-09" db="EMBL/GenBank/DDBJ databases">
        <authorList>
            <person name="Sun Q."/>
            <person name="Ohkuma M."/>
        </authorList>
    </citation>
    <scope>NUCLEOTIDE SEQUENCE</scope>
    <source>
        <strain evidence="2">JCM 17251</strain>
    </source>
</reference>
<dbReference type="RefSeq" id="WP_156857096.1">
    <property type="nucleotide sequence ID" value="NZ_BMOS01000008.1"/>
</dbReference>
<comment type="caution">
    <text evidence="2">The sequence shown here is derived from an EMBL/GenBank/DDBJ whole genome shotgun (WGS) entry which is preliminary data.</text>
</comment>
<sequence>MSGKELKKKSRKAEERIEQLDWYMFIVEFFLYIPRVFWRMLRRFFDWS</sequence>
<name>A0A917XXE0_9BACI</name>
<reference evidence="2" key="1">
    <citation type="journal article" date="2014" name="Int. J. Syst. Evol. Microbiol.">
        <title>Complete genome sequence of Corynebacterium casei LMG S-19264T (=DSM 44701T), isolated from a smear-ripened cheese.</title>
        <authorList>
            <consortium name="US DOE Joint Genome Institute (JGI-PGF)"/>
            <person name="Walter F."/>
            <person name="Albersmeier A."/>
            <person name="Kalinowski J."/>
            <person name="Ruckert C."/>
        </authorList>
    </citation>
    <scope>NUCLEOTIDE SEQUENCE</scope>
    <source>
        <strain evidence="2">JCM 17251</strain>
    </source>
</reference>
<organism evidence="2 3">
    <name type="scientific">Oceanobacillus indicireducens</name>
    <dbReference type="NCBI Taxonomy" id="1004261"/>
    <lineage>
        <taxon>Bacteria</taxon>
        <taxon>Bacillati</taxon>
        <taxon>Bacillota</taxon>
        <taxon>Bacilli</taxon>
        <taxon>Bacillales</taxon>
        <taxon>Bacillaceae</taxon>
        <taxon>Oceanobacillus</taxon>
    </lineage>
</organism>
<evidence type="ECO:0000256" key="1">
    <source>
        <dbReference type="SAM" id="Phobius"/>
    </source>
</evidence>
<dbReference type="Proteomes" id="UP000624041">
    <property type="component" value="Unassembled WGS sequence"/>
</dbReference>
<dbReference type="AlphaFoldDB" id="A0A917XXE0"/>
<keyword evidence="1" id="KW-1133">Transmembrane helix</keyword>
<feature type="transmembrane region" description="Helical" evidence="1">
    <location>
        <begin position="20"/>
        <end position="38"/>
    </location>
</feature>
<keyword evidence="1" id="KW-0812">Transmembrane</keyword>
<protein>
    <submittedName>
        <fullName evidence="2">Uncharacterized protein</fullName>
    </submittedName>
</protein>